<keyword evidence="2" id="KW-1185">Reference proteome</keyword>
<dbReference type="AlphaFoldDB" id="A0A0C2XP70"/>
<gene>
    <name evidence="1" type="ORF">M408DRAFT_327752</name>
</gene>
<evidence type="ECO:0000313" key="1">
    <source>
        <dbReference type="EMBL" id="KIM30767.1"/>
    </source>
</evidence>
<dbReference type="EMBL" id="KN824283">
    <property type="protein sequence ID" value="KIM30767.1"/>
    <property type="molecule type" value="Genomic_DNA"/>
</dbReference>
<dbReference type="Proteomes" id="UP000054097">
    <property type="component" value="Unassembled WGS sequence"/>
</dbReference>
<accession>A0A0C2XP70</accession>
<dbReference type="HOGENOM" id="CLU_2741643_0_0_1"/>
<sequence>MPPELRFTPASIWLIASGSVETPDPSHLSLKGPNRSSPSPIFLSIAPAVYNRIYPSSMVTDFQRDLPRSSQ</sequence>
<organism evidence="1 2">
    <name type="scientific">Serendipita vermifera MAFF 305830</name>
    <dbReference type="NCBI Taxonomy" id="933852"/>
    <lineage>
        <taxon>Eukaryota</taxon>
        <taxon>Fungi</taxon>
        <taxon>Dikarya</taxon>
        <taxon>Basidiomycota</taxon>
        <taxon>Agaricomycotina</taxon>
        <taxon>Agaricomycetes</taxon>
        <taxon>Sebacinales</taxon>
        <taxon>Serendipitaceae</taxon>
        <taxon>Serendipita</taxon>
    </lineage>
</organism>
<reference evidence="2" key="2">
    <citation type="submission" date="2015-01" db="EMBL/GenBank/DDBJ databases">
        <title>Evolutionary Origins and Diversification of the Mycorrhizal Mutualists.</title>
        <authorList>
            <consortium name="DOE Joint Genome Institute"/>
            <consortium name="Mycorrhizal Genomics Consortium"/>
            <person name="Kohler A."/>
            <person name="Kuo A."/>
            <person name="Nagy L.G."/>
            <person name="Floudas D."/>
            <person name="Copeland A."/>
            <person name="Barry K.W."/>
            <person name="Cichocki N."/>
            <person name="Veneault-Fourrey C."/>
            <person name="LaButti K."/>
            <person name="Lindquist E.A."/>
            <person name="Lipzen A."/>
            <person name="Lundell T."/>
            <person name="Morin E."/>
            <person name="Murat C."/>
            <person name="Riley R."/>
            <person name="Ohm R."/>
            <person name="Sun H."/>
            <person name="Tunlid A."/>
            <person name="Henrissat B."/>
            <person name="Grigoriev I.V."/>
            <person name="Hibbett D.S."/>
            <person name="Martin F."/>
        </authorList>
    </citation>
    <scope>NUCLEOTIDE SEQUENCE [LARGE SCALE GENOMIC DNA]</scope>
    <source>
        <strain evidence="2">MAFF 305830</strain>
    </source>
</reference>
<proteinExistence type="predicted"/>
<evidence type="ECO:0000313" key="2">
    <source>
        <dbReference type="Proteomes" id="UP000054097"/>
    </source>
</evidence>
<name>A0A0C2XP70_SERVB</name>
<protein>
    <submittedName>
        <fullName evidence="1">Uncharacterized protein</fullName>
    </submittedName>
</protein>
<reference evidence="1 2" key="1">
    <citation type="submission" date="2014-04" db="EMBL/GenBank/DDBJ databases">
        <authorList>
            <consortium name="DOE Joint Genome Institute"/>
            <person name="Kuo A."/>
            <person name="Zuccaro A."/>
            <person name="Kohler A."/>
            <person name="Nagy L.G."/>
            <person name="Floudas D."/>
            <person name="Copeland A."/>
            <person name="Barry K.W."/>
            <person name="Cichocki N."/>
            <person name="Veneault-Fourrey C."/>
            <person name="LaButti K."/>
            <person name="Lindquist E.A."/>
            <person name="Lipzen A."/>
            <person name="Lundell T."/>
            <person name="Morin E."/>
            <person name="Murat C."/>
            <person name="Sun H."/>
            <person name="Tunlid A."/>
            <person name="Henrissat B."/>
            <person name="Grigoriev I.V."/>
            <person name="Hibbett D.S."/>
            <person name="Martin F."/>
            <person name="Nordberg H.P."/>
            <person name="Cantor M.N."/>
            <person name="Hua S.X."/>
        </authorList>
    </citation>
    <scope>NUCLEOTIDE SEQUENCE [LARGE SCALE GENOMIC DNA]</scope>
    <source>
        <strain evidence="1 2">MAFF 305830</strain>
    </source>
</reference>